<evidence type="ECO:0000313" key="4">
    <source>
        <dbReference type="WBParaSite" id="SSLN_0000318301-mRNA-1"/>
    </source>
</evidence>
<dbReference type="OrthoDB" id="6283060at2759"/>
<dbReference type="Pfam" id="PF25473">
    <property type="entry name" value="MXRA7_helical"/>
    <property type="match status" value="1"/>
</dbReference>
<evidence type="ECO:0000313" key="2">
    <source>
        <dbReference type="EMBL" id="VDL89468.1"/>
    </source>
</evidence>
<dbReference type="AlphaFoldDB" id="A0A183SFT5"/>
<evidence type="ECO:0000313" key="3">
    <source>
        <dbReference type="Proteomes" id="UP000275846"/>
    </source>
</evidence>
<feature type="domain" description="Matrix-remodeling-associated protein 7 helical" evidence="1">
    <location>
        <begin position="32"/>
        <end position="80"/>
    </location>
</feature>
<protein>
    <submittedName>
        <fullName evidence="4">Enkurin domain-containing protein</fullName>
    </submittedName>
</protein>
<accession>A0A183SFT5</accession>
<organism evidence="4">
    <name type="scientific">Schistocephalus solidus</name>
    <name type="common">Tapeworm</name>
    <dbReference type="NCBI Taxonomy" id="70667"/>
    <lineage>
        <taxon>Eukaryota</taxon>
        <taxon>Metazoa</taxon>
        <taxon>Spiralia</taxon>
        <taxon>Lophotrochozoa</taxon>
        <taxon>Platyhelminthes</taxon>
        <taxon>Cestoda</taxon>
        <taxon>Eucestoda</taxon>
        <taxon>Diphyllobothriidea</taxon>
        <taxon>Diphyllobothriidae</taxon>
        <taxon>Schistocephalus</taxon>
    </lineage>
</organism>
<name>A0A183SFT5_SCHSO</name>
<dbReference type="EMBL" id="UYSU01032422">
    <property type="protein sequence ID" value="VDL89468.1"/>
    <property type="molecule type" value="Genomic_DNA"/>
</dbReference>
<evidence type="ECO:0000259" key="1">
    <source>
        <dbReference type="Pfam" id="PF25473"/>
    </source>
</evidence>
<dbReference type="InterPro" id="IPR057534">
    <property type="entry name" value="MXRA7_helical"/>
</dbReference>
<proteinExistence type="predicted"/>
<gene>
    <name evidence="2" type="ORF">SSLN_LOCUS3083</name>
</gene>
<reference evidence="4" key="1">
    <citation type="submission" date="2016-06" db="UniProtKB">
        <authorList>
            <consortium name="WormBaseParasite"/>
        </authorList>
    </citation>
    <scope>IDENTIFICATION</scope>
</reference>
<keyword evidence="3" id="KW-1185">Reference proteome</keyword>
<reference evidence="2 3" key="2">
    <citation type="submission" date="2018-11" db="EMBL/GenBank/DDBJ databases">
        <authorList>
            <consortium name="Pathogen Informatics"/>
        </authorList>
    </citation>
    <scope>NUCLEOTIDE SEQUENCE [LARGE SCALE GENOMIC DNA]</scope>
    <source>
        <strain evidence="2 3">NST_G2</strain>
    </source>
</reference>
<dbReference type="WBParaSite" id="SSLN_0000318301-mRNA-1">
    <property type="protein sequence ID" value="SSLN_0000318301-mRNA-1"/>
    <property type="gene ID" value="SSLN_0000318301"/>
</dbReference>
<dbReference type="Proteomes" id="UP000275846">
    <property type="component" value="Unassembled WGS sequence"/>
</dbReference>
<sequence>MKVRPVRYDIELKRYVEANKNKVDPEFLSHLPSRVKKLRHEEELAALSEIERQNELKARERQLAEISALMLQRPDQFGENGVDAEDSGLLHEFRARDPVLPSQLQYSAEAAEMEVIQLLGLVRVGSPGLRSEKKCRHDNGLVHLQFGVQVNTVVMLRGGLQLAEGLTSFEDPLGNLVIDSRVVRQRAS</sequence>